<evidence type="ECO:0000313" key="3">
    <source>
        <dbReference type="Proteomes" id="UP000013827"/>
    </source>
</evidence>
<dbReference type="EnsemblProtists" id="EOD07508">
    <property type="protein sequence ID" value="EOD07508"/>
    <property type="gene ID" value="EMIHUDRAFT_453331"/>
</dbReference>
<dbReference type="Proteomes" id="UP000013827">
    <property type="component" value="Unassembled WGS sequence"/>
</dbReference>
<dbReference type="KEGG" id="ehx:EMIHUDRAFT_453331"/>
<dbReference type="eggNOG" id="ENOG502RZRQ">
    <property type="taxonomic scope" value="Eukaryota"/>
</dbReference>
<dbReference type="InterPro" id="IPR003347">
    <property type="entry name" value="JmjC_dom"/>
</dbReference>
<organism evidence="2 3">
    <name type="scientific">Emiliania huxleyi (strain CCMP1516)</name>
    <dbReference type="NCBI Taxonomy" id="280463"/>
    <lineage>
        <taxon>Eukaryota</taxon>
        <taxon>Haptista</taxon>
        <taxon>Haptophyta</taxon>
        <taxon>Prymnesiophyceae</taxon>
        <taxon>Isochrysidales</taxon>
        <taxon>Noelaerhabdaceae</taxon>
        <taxon>Emiliania</taxon>
    </lineage>
</organism>
<sequence>MSRLLLERWMDEERDPAPSVGAFDGRRLPLLAQLVHPLAPHKFVQAVYRQRVYATHSSARRFEPLVERLHRLSLARLLQDTPSEAIHVWVSGQLGGRPGEQSGGGRAESFKTEDAEAALACHRAGGSLYFRAPEEVSDLLVTALSQQLGMSYGALHPDGAARSEVETFASRAGHTTDWHFDFMENFTLQLSGSKRWRLKRGDVAHPVRGCTPMWRRKDAAMLGAAEQQAKCHAQHSGGAAAFEPEPAAEELEEGCEDVLLTPGSFLYLPAGTHRVECEEDSLSVNVSLIGLCWADVLGDALKQRLRCHPAGRAPLCLHSLAQGRSQLADALALLAKEAAALRPLLTSGEALLVDGVDQAAVATWEGAGDPRAYVLHAQFGGEELASLLRVEVLAPPPLWPLLEWRRE</sequence>
<reference evidence="3" key="1">
    <citation type="journal article" date="2013" name="Nature">
        <title>Pan genome of the phytoplankton Emiliania underpins its global distribution.</title>
        <authorList>
            <person name="Read B.A."/>
            <person name="Kegel J."/>
            <person name="Klute M.J."/>
            <person name="Kuo A."/>
            <person name="Lefebvre S.C."/>
            <person name="Maumus F."/>
            <person name="Mayer C."/>
            <person name="Miller J."/>
            <person name="Monier A."/>
            <person name="Salamov A."/>
            <person name="Young J."/>
            <person name="Aguilar M."/>
            <person name="Claverie J.M."/>
            <person name="Frickenhaus S."/>
            <person name="Gonzalez K."/>
            <person name="Herman E.K."/>
            <person name="Lin Y.C."/>
            <person name="Napier J."/>
            <person name="Ogata H."/>
            <person name="Sarno A.F."/>
            <person name="Shmutz J."/>
            <person name="Schroeder D."/>
            <person name="de Vargas C."/>
            <person name="Verret F."/>
            <person name="von Dassow P."/>
            <person name="Valentin K."/>
            <person name="Van de Peer Y."/>
            <person name="Wheeler G."/>
            <person name="Dacks J.B."/>
            <person name="Delwiche C.F."/>
            <person name="Dyhrman S.T."/>
            <person name="Glockner G."/>
            <person name="John U."/>
            <person name="Richards T."/>
            <person name="Worden A.Z."/>
            <person name="Zhang X."/>
            <person name="Grigoriev I.V."/>
            <person name="Allen A.E."/>
            <person name="Bidle K."/>
            <person name="Borodovsky M."/>
            <person name="Bowler C."/>
            <person name="Brownlee C."/>
            <person name="Cock J.M."/>
            <person name="Elias M."/>
            <person name="Gladyshev V.N."/>
            <person name="Groth M."/>
            <person name="Guda C."/>
            <person name="Hadaegh A."/>
            <person name="Iglesias-Rodriguez M.D."/>
            <person name="Jenkins J."/>
            <person name="Jones B.M."/>
            <person name="Lawson T."/>
            <person name="Leese F."/>
            <person name="Lindquist E."/>
            <person name="Lobanov A."/>
            <person name="Lomsadze A."/>
            <person name="Malik S.B."/>
            <person name="Marsh M.E."/>
            <person name="Mackinder L."/>
            <person name="Mock T."/>
            <person name="Mueller-Roeber B."/>
            <person name="Pagarete A."/>
            <person name="Parker M."/>
            <person name="Probert I."/>
            <person name="Quesneville H."/>
            <person name="Raines C."/>
            <person name="Rensing S.A."/>
            <person name="Riano-Pachon D.M."/>
            <person name="Richier S."/>
            <person name="Rokitta S."/>
            <person name="Shiraiwa Y."/>
            <person name="Soanes D.M."/>
            <person name="van der Giezen M."/>
            <person name="Wahlund T.M."/>
            <person name="Williams B."/>
            <person name="Wilson W."/>
            <person name="Wolfe G."/>
            <person name="Wurch L.L."/>
        </authorList>
    </citation>
    <scope>NUCLEOTIDE SEQUENCE</scope>
</reference>
<dbReference type="PaxDb" id="2903-EOD07508"/>
<dbReference type="Gene3D" id="2.60.120.650">
    <property type="entry name" value="Cupin"/>
    <property type="match status" value="1"/>
</dbReference>
<reference evidence="2" key="2">
    <citation type="submission" date="2024-10" db="UniProtKB">
        <authorList>
            <consortium name="EnsemblProtists"/>
        </authorList>
    </citation>
    <scope>IDENTIFICATION</scope>
</reference>
<dbReference type="Pfam" id="PF08007">
    <property type="entry name" value="JmjC_2"/>
    <property type="match status" value="1"/>
</dbReference>
<dbReference type="AlphaFoldDB" id="A0A0D3I8C3"/>
<dbReference type="SUPFAM" id="SSF51197">
    <property type="entry name" value="Clavaminate synthase-like"/>
    <property type="match status" value="1"/>
</dbReference>
<evidence type="ECO:0000313" key="2">
    <source>
        <dbReference type="EnsemblProtists" id="EOD07508"/>
    </source>
</evidence>
<proteinExistence type="predicted"/>
<keyword evidence="3" id="KW-1185">Reference proteome</keyword>
<accession>A0A0D3I8C3</accession>
<name>A0A0D3I8C3_EMIH1</name>
<dbReference type="PROSITE" id="PS51184">
    <property type="entry name" value="JMJC"/>
    <property type="match status" value="1"/>
</dbReference>
<evidence type="ECO:0000259" key="1">
    <source>
        <dbReference type="PROSITE" id="PS51184"/>
    </source>
</evidence>
<dbReference type="HOGENOM" id="CLU_676945_0_0_1"/>
<dbReference type="RefSeq" id="XP_005759937.1">
    <property type="nucleotide sequence ID" value="XM_005759880.1"/>
</dbReference>
<dbReference type="GeneID" id="17253627"/>
<protein>
    <recommendedName>
        <fullName evidence="1">JmjC domain-containing protein</fullName>
    </recommendedName>
</protein>
<feature type="domain" description="JmjC" evidence="1">
    <location>
        <begin position="145"/>
        <end position="305"/>
    </location>
</feature>